<protein>
    <recommendedName>
        <fullName evidence="4">TPR-like protein</fullName>
    </recommendedName>
</protein>
<dbReference type="OrthoDB" id="1914839at2759"/>
<dbReference type="EMBL" id="ML220114">
    <property type="protein sequence ID" value="TGZ82907.1"/>
    <property type="molecule type" value="Genomic_DNA"/>
</dbReference>
<accession>A0A4S2N1I4</accession>
<dbReference type="Gene3D" id="1.25.40.10">
    <property type="entry name" value="Tetratricopeptide repeat domain"/>
    <property type="match status" value="1"/>
</dbReference>
<dbReference type="STRING" id="341454.A0A4S2N1I4"/>
<evidence type="ECO:0000256" key="1">
    <source>
        <dbReference type="SAM" id="MobiDB-lite"/>
    </source>
</evidence>
<feature type="compositionally biased region" description="Polar residues" evidence="1">
    <location>
        <begin position="18"/>
        <end position="30"/>
    </location>
</feature>
<keyword evidence="3" id="KW-1185">Reference proteome</keyword>
<dbReference type="Proteomes" id="UP000298138">
    <property type="component" value="Unassembled WGS sequence"/>
</dbReference>
<sequence>MAKTRPRQSSSSKKKKTSVLNSAGSQLSTNPLASPSSIPPLSDLLTAAQSHLDSASPNDALPLVQAAITAYPSSSAAHALFATTLLDLTPPNPELAFQHYTQASTLSPRNPQYLLWAAQLHPDGGEGAVPVIETAMTLLRETISGGQNTATCATPVGGEDAMSADEARALLTSALCSCAEIYMSDLCMSPDAEQRCERYVGEAVLVSPESCEALQTLASVRISQERMEEATAALRRAREVVGREIAAVEAAEEAEESGVAMTGGTPTLTPFPIRVGLARLLVEVGVLDDALETLEELLGENDALVDLWYLGGWTWYLMGEKILAQDGAPQNEREEGRKDAWKEAAKWLTACLKLYETLEWEDEGIRDHAVEVLSKVKEVVGEIKDDDEEGDGEEGWESEDEDEEMT</sequence>
<evidence type="ECO:0008006" key="4">
    <source>
        <dbReference type="Google" id="ProtNLM"/>
    </source>
</evidence>
<evidence type="ECO:0000313" key="3">
    <source>
        <dbReference type="Proteomes" id="UP000298138"/>
    </source>
</evidence>
<reference evidence="2 3" key="1">
    <citation type="submission" date="2019-04" db="EMBL/GenBank/DDBJ databases">
        <title>Comparative genomics and transcriptomics to analyze fruiting body development in filamentous ascomycetes.</title>
        <authorList>
            <consortium name="DOE Joint Genome Institute"/>
            <person name="Lutkenhaus R."/>
            <person name="Traeger S."/>
            <person name="Breuer J."/>
            <person name="Kuo A."/>
            <person name="Lipzen A."/>
            <person name="Pangilinan J."/>
            <person name="Dilworth D."/>
            <person name="Sandor L."/>
            <person name="Poggeler S."/>
            <person name="Barry K."/>
            <person name="Grigoriev I.V."/>
            <person name="Nowrousian M."/>
        </authorList>
    </citation>
    <scope>NUCLEOTIDE SEQUENCE [LARGE SCALE GENOMIC DNA]</scope>
    <source>
        <strain evidence="2 3">CBS 389.68</strain>
    </source>
</reference>
<feature type="compositionally biased region" description="Basic residues" evidence="1">
    <location>
        <begin position="1"/>
        <end position="17"/>
    </location>
</feature>
<evidence type="ECO:0000313" key="2">
    <source>
        <dbReference type="EMBL" id="TGZ82907.1"/>
    </source>
</evidence>
<dbReference type="CDD" id="cd24142">
    <property type="entry name" value="ACL4-like"/>
    <property type="match status" value="1"/>
</dbReference>
<gene>
    <name evidence="2" type="ORF">EX30DRAFT_339166</name>
</gene>
<feature type="region of interest" description="Disordered" evidence="1">
    <location>
        <begin position="1"/>
        <end position="35"/>
    </location>
</feature>
<dbReference type="AlphaFoldDB" id="A0A4S2N1I4"/>
<dbReference type="FunCoup" id="A0A4S2N1I4">
    <property type="interactions" value="273"/>
</dbReference>
<name>A0A4S2N1I4_9PEZI</name>
<dbReference type="InParanoid" id="A0A4S2N1I4"/>
<organism evidence="2 3">
    <name type="scientific">Ascodesmis nigricans</name>
    <dbReference type="NCBI Taxonomy" id="341454"/>
    <lineage>
        <taxon>Eukaryota</taxon>
        <taxon>Fungi</taxon>
        <taxon>Dikarya</taxon>
        <taxon>Ascomycota</taxon>
        <taxon>Pezizomycotina</taxon>
        <taxon>Pezizomycetes</taxon>
        <taxon>Pezizales</taxon>
        <taxon>Ascodesmidaceae</taxon>
        <taxon>Ascodesmis</taxon>
    </lineage>
</organism>
<dbReference type="SUPFAM" id="SSF48452">
    <property type="entry name" value="TPR-like"/>
    <property type="match status" value="1"/>
</dbReference>
<feature type="compositionally biased region" description="Acidic residues" evidence="1">
    <location>
        <begin position="384"/>
        <end position="406"/>
    </location>
</feature>
<dbReference type="InterPro" id="IPR011990">
    <property type="entry name" value="TPR-like_helical_dom_sf"/>
</dbReference>
<proteinExistence type="predicted"/>
<feature type="region of interest" description="Disordered" evidence="1">
    <location>
        <begin position="381"/>
        <end position="406"/>
    </location>
</feature>